<dbReference type="Gene3D" id="2.60.40.4070">
    <property type="match status" value="1"/>
</dbReference>
<comment type="caution">
    <text evidence="1">The sequence shown here is derived from an EMBL/GenBank/DDBJ whole genome shotgun (WGS) entry which is preliminary data.</text>
</comment>
<dbReference type="Gene3D" id="2.160.20.10">
    <property type="entry name" value="Single-stranded right-handed beta-helix, Pectin lyase-like"/>
    <property type="match status" value="1"/>
</dbReference>
<organism evidence="1 2">
    <name type="scientific">candidate division WOR-1 bacterium RIFOXYC12_FULL_54_18</name>
    <dbReference type="NCBI Taxonomy" id="1802584"/>
    <lineage>
        <taxon>Bacteria</taxon>
        <taxon>Bacillati</taxon>
        <taxon>Saganbacteria</taxon>
    </lineage>
</organism>
<dbReference type="InterPro" id="IPR012334">
    <property type="entry name" value="Pectin_lyas_fold"/>
</dbReference>
<evidence type="ECO:0000313" key="2">
    <source>
        <dbReference type="Proteomes" id="UP000178602"/>
    </source>
</evidence>
<reference evidence="1 2" key="1">
    <citation type="journal article" date="2016" name="Nat. Commun.">
        <title>Thousands of microbial genomes shed light on interconnected biogeochemical processes in an aquifer system.</title>
        <authorList>
            <person name="Anantharaman K."/>
            <person name="Brown C.T."/>
            <person name="Hug L.A."/>
            <person name="Sharon I."/>
            <person name="Castelle C.J."/>
            <person name="Probst A.J."/>
            <person name="Thomas B.C."/>
            <person name="Singh A."/>
            <person name="Wilkins M.J."/>
            <person name="Karaoz U."/>
            <person name="Brodie E.L."/>
            <person name="Williams K.H."/>
            <person name="Hubbard S.S."/>
            <person name="Banfield J.F."/>
        </authorList>
    </citation>
    <scope>NUCLEOTIDE SEQUENCE [LARGE SCALE GENOMIC DNA]</scope>
</reference>
<sequence length="915" mass="94273">MNSGLPVLTASGVSINGQTQAGEADNGAGPEVEVRAAVSSFTDVFTISGSNNTIEGLAINKYGSGNGKLGSLINILGGQGNMVRSCYIGTSASGCQAAPLASDTGIYIANGANNIIGAAGFGNVISANGLYGICVAAGQSNKIAGNFIGTDPTGSIDLGNTYYGIWLYDGANTNKIGGENPGEGNVISGNDNLGVYISGSGSNSNEVYGNIIGLDQTGRFDLGNNQEGVSVYNGASYNLIGNGQSAGRNIISGNNRYGVAIGADGNVVAGNYIGKAIDGLSSIGNDWGGVSLYSAAKHNRICAGNVISGNNEAGVSIVGNGVNSNEVNGNTIIGNSGDGVNVRQGAKYNRIGGVGNVVVNNGRNGIYLVDPGTNYNEISNNFIGIDAVSAEAGNGWFGVYIDNKAGANIIGSANVIAYNGDFMHPAGICLNSSQVTQELISRNSIYENYGRGILLLNGANNMIPAPVISAASYNQPTGELALTVAASPNAQVEIFKARGGQGECYLWSFAASSSGEVNSLITYPGLLAGDTLVATQRDTWQNSSEFSPAQTVNITVPFVYQPEVKIGTTGVDYAVDRATLTVTSKETAVFYFLLKNTGNVADQYHFLVSGPGSEHSLRIFDAKSGGNEITAVLQAGGYSCSLPLGGEMEGRIEINCLSDHTITSETILIVNSINDPGKIDQINAKSTFVFPDPPAPLTVVYSESDLGMPGTSISIPGDAMVHIPVISIVETESPGSPPAGYQLGGKVLSVVSSVKAFSRPITMTVPINGLLSAPRVFYWGPGGWSCEGIEITSATSRSITFNVSHFSILAPMGALSSNLVRIGPNPYNPNGGTPAKIWYWLDAAAATSVYIVDLSGAVVWQRSFTAGAPGGSVGENNLDFDGKDKWGQVLGDGVYLYKIVQGGKVIGGGKMGIVK</sequence>
<proteinExistence type="predicted"/>
<accession>A0A1F4T7R3</accession>
<name>A0A1F4T7R3_UNCSA</name>
<dbReference type="Proteomes" id="UP000178602">
    <property type="component" value="Unassembled WGS sequence"/>
</dbReference>
<gene>
    <name evidence="1" type="ORF">A3K49_07010</name>
</gene>
<protein>
    <recommendedName>
        <fullName evidence="3">Right handed beta helix domain-containing protein</fullName>
    </recommendedName>
</protein>
<evidence type="ECO:0008006" key="3">
    <source>
        <dbReference type="Google" id="ProtNLM"/>
    </source>
</evidence>
<evidence type="ECO:0000313" key="1">
    <source>
        <dbReference type="EMBL" id="OGC28686.1"/>
    </source>
</evidence>
<dbReference type="AlphaFoldDB" id="A0A1F4T7R3"/>
<dbReference type="EMBL" id="MEUG01000001">
    <property type="protein sequence ID" value="OGC28686.1"/>
    <property type="molecule type" value="Genomic_DNA"/>
</dbReference>